<comment type="similarity">
    <text evidence="19">Belongs to the class-II aminoacyl-tRNA synthetase family.</text>
</comment>
<evidence type="ECO:0000259" key="22">
    <source>
        <dbReference type="PROSITE" id="PS50862"/>
    </source>
</evidence>
<comment type="catalytic activity">
    <reaction evidence="18 19">
        <text>tRNA(Lys) + L-lysine + ATP = L-lysyl-tRNA(Lys) + AMP + diphosphate</text>
        <dbReference type="Rhea" id="RHEA:20792"/>
        <dbReference type="Rhea" id="RHEA-COMP:9696"/>
        <dbReference type="Rhea" id="RHEA-COMP:9697"/>
        <dbReference type="ChEBI" id="CHEBI:30616"/>
        <dbReference type="ChEBI" id="CHEBI:32551"/>
        <dbReference type="ChEBI" id="CHEBI:33019"/>
        <dbReference type="ChEBI" id="CHEBI:78442"/>
        <dbReference type="ChEBI" id="CHEBI:78529"/>
        <dbReference type="ChEBI" id="CHEBI:456215"/>
        <dbReference type="EC" id="6.1.1.6"/>
    </reaction>
</comment>
<dbReference type="InterPro" id="IPR002313">
    <property type="entry name" value="Lys-tRNA-ligase_II"/>
</dbReference>
<keyword evidence="12" id="KW-0443">Lipid metabolism</keyword>
<dbReference type="InterPro" id="IPR004365">
    <property type="entry name" value="NA-bd_OB_tRNA"/>
</dbReference>
<evidence type="ECO:0000256" key="20">
    <source>
        <dbReference type="SAM" id="MobiDB-lite"/>
    </source>
</evidence>
<evidence type="ECO:0000256" key="19">
    <source>
        <dbReference type="HAMAP-Rule" id="MF_00252"/>
    </source>
</evidence>
<dbReference type="InterPro" id="IPR012340">
    <property type="entry name" value="NA-bd_OB-fold"/>
</dbReference>
<keyword evidence="9 19" id="KW-0547">Nucleotide-binding</keyword>
<reference evidence="23 24" key="1">
    <citation type="submission" date="2019-05" db="EMBL/GenBank/DDBJ databases">
        <title>Kocuria coralli sp. nov., a novel actinobacterium isolated from coral reef seawater.</title>
        <authorList>
            <person name="Li J."/>
        </authorList>
    </citation>
    <scope>NUCLEOTIDE SEQUENCE [LARGE SCALE GENOMIC DNA]</scope>
    <source>
        <strain evidence="23 24">SCSIO 13007</strain>
    </source>
</reference>
<feature type="transmembrane region" description="Helical" evidence="21">
    <location>
        <begin position="43"/>
        <end position="64"/>
    </location>
</feature>
<evidence type="ECO:0000256" key="12">
    <source>
        <dbReference type="ARBA" id="ARBA00023098"/>
    </source>
</evidence>
<evidence type="ECO:0000256" key="1">
    <source>
        <dbReference type="ARBA" id="ARBA00004651"/>
    </source>
</evidence>
<comment type="subunit">
    <text evidence="19">Homodimer.</text>
</comment>
<feature type="compositionally biased region" description="Basic and acidic residues" evidence="20">
    <location>
        <begin position="655"/>
        <end position="668"/>
    </location>
</feature>
<dbReference type="PROSITE" id="PS50862">
    <property type="entry name" value="AA_TRNA_LIGASE_II"/>
    <property type="match status" value="1"/>
</dbReference>
<dbReference type="GO" id="GO:0005524">
    <property type="term" value="F:ATP binding"/>
    <property type="evidence" value="ECO:0007669"/>
    <property type="project" value="UniProtKB-UniRule"/>
</dbReference>
<keyword evidence="23" id="KW-0012">Acyltransferase</keyword>
<evidence type="ECO:0000256" key="5">
    <source>
        <dbReference type="ARBA" id="ARBA00022598"/>
    </source>
</evidence>
<feature type="region of interest" description="Disordered" evidence="20">
    <location>
        <begin position="646"/>
        <end position="675"/>
    </location>
</feature>
<dbReference type="Pfam" id="PF09924">
    <property type="entry name" value="LPG_synthase_C"/>
    <property type="match status" value="1"/>
</dbReference>
<sequence length="1161" mass="125665">MRPAGRSSHRRVVNRSSQTARPGKEGPVLSEPLEKPDPVGERLARWLTWIWTAAAVVAGALWILRITGPFSVVPVVVFGALNVPVTPSLVSAILVALVAAALMRRMRLALVAVALFSALGMVVSLLILLDRWIWSLGAHGILPYGVHVALEITGILVGGLTLAAAVRARRAFPARTRPGAAWVAAAIAAVGVAATMVLAQAMIVVSTGQSWLQLRELRRVMWAAMGTHRGGWPHIDTVPPWIPELTAVLLSSTLLVAVWSLLRAGRRTERWTGDGEVALRELLARWGEANSLGWFATRRDKEVVFAPGGQAAVTFRSIGGVSLASGDPVGDPQAWPAAIGAWRTHARRYGLLLGVISASEAGARAYASPGADGAGLAVTAMGDEAVLHADRFTLGSTGMTEVRRAVRRARRDGLAVTVDRHGDLEPEDLAALGALADQWRGGEPDRGFSMALNRWGDPADGTNLVVVARTPSGEPVGLLSFVPWGRRGLSLDVMRRSPHAPNGTSELMIAELMRQAEQLGVARVSLNFAMFRSVFADADRLGAGMLTRFNSGVLGRLDRFFQLERLYRFNDKFHPEWVPRYAIYENLLTLPRVALAAGTAEGFVPDPWHRGGRGVQGHEEHRLNPEQLDQVHTIGQRLLEPASDASLLDGLGPRRTPEQQHREQHAQRLAEAGRSPWPVGIGDVQPLSAGVAALEAPGSEVRVSGRVRHRRDHGGVEFLTLSEGDAGLQVVLERAAVGRDSFDLLTRTVDLGDIVVVDGVSGRSRNGTPSLLARSLTVAAKSLRPVPFEAFEDPESRSRQRSLDLVVHPDRLTLLHQRTTVIQTVRRFLLDAGLREVETPVLNTVHGGASARPFRTWINAYGMGRSLRIAPELYLKRLLVGGYGPLFEIARNFRNEGADATHNPEFTALEAYVPWGDYTSMRHLTEAMVKAAATALYGSPVLPLADVHRERTAGETGRPGDTEPSEHGSPPLVDISGPWRVRTVTESVSEAVGQDVSVDTDIDVLLRIAREHGVPVGPAMGPGAVLEELYGELVEPSTIEPTFYCDFPVETSPLTAPHRSEPGLVERWDLVIGGMELGTAYSEMTDPLEQRRRFTQQSLKAAAGDPEAMEIDEDFLAALELGMPPTGGLGIGLDRLVMVLTGTTIRDVLAFPFVRPQQRTP</sequence>
<feature type="domain" description="Aminoacyl-transfer RNA synthetases class-II family profile" evidence="22">
    <location>
        <begin position="818"/>
        <end position="1156"/>
    </location>
</feature>
<feature type="compositionally biased region" description="Basic and acidic residues" evidence="20">
    <location>
        <begin position="951"/>
        <end position="966"/>
    </location>
</feature>
<dbReference type="InterPro" id="IPR031553">
    <property type="entry name" value="tRNA-synt_2_TM"/>
</dbReference>
<proteinExistence type="inferred from homology"/>
<comment type="cofactor">
    <cofactor evidence="19">
        <name>Mg(2+)</name>
        <dbReference type="ChEBI" id="CHEBI:18420"/>
    </cofactor>
    <text evidence="19">Binds 3 Mg(2+) ions per subunit.</text>
</comment>
<dbReference type="Pfam" id="PF16995">
    <property type="entry name" value="tRNA-synt_2_TM"/>
    <property type="match status" value="1"/>
</dbReference>
<keyword evidence="7 21" id="KW-0812">Transmembrane</keyword>
<dbReference type="GO" id="GO:0005886">
    <property type="term" value="C:plasma membrane"/>
    <property type="evidence" value="ECO:0007669"/>
    <property type="project" value="UniProtKB-SubCell"/>
</dbReference>
<dbReference type="GO" id="GO:0000287">
    <property type="term" value="F:magnesium ion binding"/>
    <property type="evidence" value="ECO:0007669"/>
    <property type="project" value="UniProtKB-UniRule"/>
</dbReference>
<evidence type="ECO:0000256" key="2">
    <source>
        <dbReference type="ARBA" id="ARBA00005270"/>
    </source>
</evidence>
<evidence type="ECO:0000256" key="4">
    <source>
        <dbReference type="ARBA" id="ARBA00022475"/>
    </source>
</evidence>
<dbReference type="EC" id="6.1.1.6" evidence="19"/>
<evidence type="ECO:0000256" key="6">
    <source>
        <dbReference type="ARBA" id="ARBA00022679"/>
    </source>
</evidence>
<keyword evidence="8 19" id="KW-0479">Metal-binding</keyword>
<dbReference type="InterPro" id="IPR006195">
    <property type="entry name" value="aa-tRNA-synth_II"/>
</dbReference>
<dbReference type="GO" id="GO:0006430">
    <property type="term" value="P:lysyl-tRNA aminoacylation"/>
    <property type="evidence" value="ECO:0007669"/>
    <property type="project" value="UniProtKB-UniRule"/>
</dbReference>
<evidence type="ECO:0000256" key="8">
    <source>
        <dbReference type="ARBA" id="ARBA00022723"/>
    </source>
</evidence>
<dbReference type="InterPro" id="IPR004364">
    <property type="entry name" value="Aa-tRNA-synt_II"/>
</dbReference>
<dbReference type="InterPro" id="IPR024320">
    <property type="entry name" value="LPG_synthase_C"/>
</dbReference>
<evidence type="ECO:0000256" key="13">
    <source>
        <dbReference type="ARBA" id="ARBA00023146"/>
    </source>
</evidence>
<comment type="catalytic activity">
    <reaction evidence="17">
        <text>L-lysyl-tRNA(Lys) + a 1,2-diacyl-sn-glycero-3-phospho-(1'-sn-glycerol) = a 1,2-diacyl-sn-glycero-3-phospho-1'-(3'-O-L-lysyl)-sn-glycerol + tRNA(Lys)</text>
        <dbReference type="Rhea" id="RHEA:10668"/>
        <dbReference type="Rhea" id="RHEA-COMP:9696"/>
        <dbReference type="Rhea" id="RHEA-COMP:9697"/>
        <dbReference type="ChEBI" id="CHEBI:64716"/>
        <dbReference type="ChEBI" id="CHEBI:75792"/>
        <dbReference type="ChEBI" id="CHEBI:78442"/>
        <dbReference type="ChEBI" id="CHEBI:78529"/>
        <dbReference type="EC" id="2.3.2.3"/>
    </reaction>
</comment>
<dbReference type="InterPro" id="IPR018149">
    <property type="entry name" value="Lys-tRNA-synth_II_C"/>
</dbReference>
<feature type="region of interest" description="Disordered" evidence="20">
    <location>
        <begin position="951"/>
        <end position="976"/>
    </location>
</feature>
<dbReference type="GO" id="GO:0006629">
    <property type="term" value="P:lipid metabolic process"/>
    <property type="evidence" value="ECO:0007669"/>
    <property type="project" value="UniProtKB-KW"/>
</dbReference>
<dbReference type="Proteomes" id="UP000325957">
    <property type="component" value="Unassembled WGS sequence"/>
</dbReference>
<feature type="binding site" evidence="19">
    <location>
        <position position="1076"/>
    </location>
    <ligand>
        <name>Mg(2+)</name>
        <dbReference type="ChEBI" id="CHEBI:18420"/>
        <label>2</label>
    </ligand>
</feature>
<keyword evidence="11 21" id="KW-1133">Transmembrane helix</keyword>
<comment type="similarity">
    <text evidence="3">In the C-terminal section; belongs to the class-II aminoacyl-tRNA synthetase family.</text>
</comment>
<evidence type="ECO:0000313" key="24">
    <source>
        <dbReference type="Proteomes" id="UP000325957"/>
    </source>
</evidence>
<evidence type="ECO:0000256" key="16">
    <source>
        <dbReference type="ARBA" id="ARBA00024681"/>
    </source>
</evidence>
<keyword evidence="15" id="KW-0511">Multifunctional enzyme</keyword>
<keyword evidence="4" id="KW-1003">Cell membrane</keyword>
<dbReference type="NCBIfam" id="NF002821">
    <property type="entry name" value="PRK02983.1"/>
    <property type="match status" value="1"/>
</dbReference>
<dbReference type="HAMAP" id="MF_00252">
    <property type="entry name" value="Lys_tRNA_synth_class2"/>
    <property type="match status" value="1"/>
</dbReference>
<comment type="function">
    <text evidence="16">Catalyzes the production of L-lysyl-tRNA(Lys)transfer and the transfer of a lysyl group from L-lysyl-tRNA(Lys) to membrane-bound phosphatidylglycerol (PG), which produces lysylphosphatidylglycerol (LPG), one of the components of the bacterial membrane with a positive net charge. LPG synthesis contributes to the resistance to cationic antimicrobial peptides (CAMPs) and likely protects M.tuberculosis against the CAMPs produced by competiting microorganisms (bacteriocins). In fact, the modification of anionic phosphatidylglycerol with positively charged L-lysine results in repulsion of the peptides.</text>
</comment>
<evidence type="ECO:0000256" key="10">
    <source>
        <dbReference type="ARBA" id="ARBA00022840"/>
    </source>
</evidence>
<gene>
    <name evidence="23" type="primary">lysX</name>
    <name evidence="19" type="synonym">lysS</name>
    <name evidence="23" type="ORF">FCK90_14525</name>
</gene>
<dbReference type="Gene3D" id="2.40.50.140">
    <property type="entry name" value="Nucleic acid-binding proteins"/>
    <property type="match status" value="1"/>
</dbReference>
<dbReference type="Gene3D" id="3.30.930.10">
    <property type="entry name" value="Bira Bifunctional Protein, Domain 2"/>
    <property type="match status" value="1"/>
</dbReference>
<dbReference type="PANTHER" id="PTHR42918:SF15">
    <property type="entry name" value="LYSINE--TRNA LIGASE, CHLOROPLASTIC_MITOCHONDRIAL"/>
    <property type="match status" value="1"/>
</dbReference>
<evidence type="ECO:0000256" key="15">
    <source>
        <dbReference type="ARBA" id="ARBA00023268"/>
    </source>
</evidence>
<protein>
    <recommendedName>
        <fullName evidence="19">Lysine--tRNA ligase</fullName>
        <ecNumber evidence="19">6.1.1.6</ecNumber>
    </recommendedName>
    <alternativeName>
        <fullName evidence="19">Lysyl-tRNA synthetase</fullName>
        <shortName evidence="19">LysRS</shortName>
    </alternativeName>
</protein>
<dbReference type="AlphaFoldDB" id="A0A5J5KTZ1"/>
<dbReference type="GO" id="GO:0046677">
    <property type="term" value="P:response to antibiotic"/>
    <property type="evidence" value="ECO:0007669"/>
    <property type="project" value="UniProtKB-KW"/>
</dbReference>
<comment type="caution">
    <text evidence="23">The sequence shown here is derived from an EMBL/GenBank/DDBJ whole genome shotgun (WGS) entry which is preliminary data.</text>
</comment>
<organism evidence="23 24">
    <name type="scientific">Kocuria coralli</name>
    <dbReference type="NCBI Taxonomy" id="1461025"/>
    <lineage>
        <taxon>Bacteria</taxon>
        <taxon>Bacillati</taxon>
        <taxon>Actinomycetota</taxon>
        <taxon>Actinomycetes</taxon>
        <taxon>Micrococcales</taxon>
        <taxon>Micrococcaceae</taxon>
        <taxon>Kocuria</taxon>
    </lineage>
</organism>
<dbReference type="Pfam" id="PF00152">
    <property type="entry name" value="tRNA-synt_2"/>
    <property type="match status" value="1"/>
</dbReference>
<feature type="transmembrane region" description="Helical" evidence="21">
    <location>
        <begin position="180"/>
        <end position="205"/>
    </location>
</feature>
<evidence type="ECO:0000256" key="17">
    <source>
        <dbReference type="ARBA" id="ARBA00047540"/>
    </source>
</evidence>
<feature type="transmembrane region" description="Helical" evidence="21">
    <location>
        <begin position="76"/>
        <end position="101"/>
    </location>
</feature>
<keyword evidence="19" id="KW-0460">Magnesium</keyword>
<dbReference type="NCBIfam" id="NF001756">
    <property type="entry name" value="PRK00484.1"/>
    <property type="match status" value="1"/>
</dbReference>
<dbReference type="SUPFAM" id="SSF55681">
    <property type="entry name" value="Class II aaRS and biotin synthetases"/>
    <property type="match status" value="1"/>
</dbReference>
<evidence type="ECO:0000256" key="18">
    <source>
        <dbReference type="ARBA" id="ARBA00048573"/>
    </source>
</evidence>
<feature type="binding site" evidence="19">
    <location>
        <position position="1069"/>
    </location>
    <ligand>
        <name>Mg(2+)</name>
        <dbReference type="ChEBI" id="CHEBI:18420"/>
        <label>1</label>
    </ligand>
</feature>
<dbReference type="OrthoDB" id="9801152at2"/>
<keyword evidence="10 19" id="KW-0067">ATP-binding</keyword>
<evidence type="ECO:0000313" key="23">
    <source>
        <dbReference type="EMBL" id="KAA9392982.1"/>
    </source>
</evidence>
<keyword evidence="19" id="KW-0963">Cytoplasm</keyword>
<evidence type="ECO:0000256" key="7">
    <source>
        <dbReference type="ARBA" id="ARBA00022692"/>
    </source>
</evidence>
<accession>A0A5J5KTZ1</accession>
<evidence type="ECO:0000256" key="9">
    <source>
        <dbReference type="ARBA" id="ARBA00022741"/>
    </source>
</evidence>
<keyword evidence="6 23" id="KW-0808">Transferase</keyword>
<name>A0A5J5KTZ1_9MICC</name>
<feature type="binding site" evidence="19">
    <location>
        <position position="1076"/>
    </location>
    <ligand>
        <name>Mg(2+)</name>
        <dbReference type="ChEBI" id="CHEBI:18420"/>
        <label>1</label>
    </ligand>
</feature>
<evidence type="ECO:0000256" key="3">
    <source>
        <dbReference type="ARBA" id="ARBA00009968"/>
    </source>
</evidence>
<dbReference type="GO" id="GO:0000049">
    <property type="term" value="F:tRNA binding"/>
    <property type="evidence" value="ECO:0007669"/>
    <property type="project" value="TreeGrafter"/>
</dbReference>
<dbReference type="CDD" id="cd04322">
    <property type="entry name" value="LysRS_N"/>
    <property type="match status" value="1"/>
</dbReference>
<dbReference type="SUPFAM" id="SSF50249">
    <property type="entry name" value="Nucleic acid-binding proteins"/>
    <property type="match status" value="1"/>
</dbReference>
<keyword evidence="24" id="KW-1185">Reference proteome</keyword>
<dbReference type="InterPro" id="IPR045864">
    <property type="entry name" value="aa-tRNA-synth_II/BPL/LPL"/>
</dbReference>
<evidence type="ECO:0000256" key="11">
    <source>
        <dbReference type="ARBA" id="ARBA00022989"/>
    </source>
</evidence>
<dbReference type="GO" id="GO:0005829">
    <property type="term" value="C:cytosol"/>
    <property type="evidence" value="ECO:0007669"/>
    <property type="project" value="TreeGrafter"/>
</dbReference>
<keyword evidence="19" id="KW-0648">Protein biosynthesis</keyword>
<keyword evidence="13 19" id="KW-0030">Aminoacyl-tRNA synthetase</keyword>
<keyword evidence="5 19" id="KW-0436">Ligase</keyword>
<dbReference type="PANTHER" id="PTHR42918">
    <property type="entry name" value="LYSYL-TRNA SYNTHETASE"/>
    <property type="match status" value="1"/>
</dbReference>
<dbReference type="EMBL" id="SZWF01000035">
    <property type="protein sequence ID" value="KAA9392982.1"/>
    <property type="molecule type" value="Genomic_DNA"/>
</dbReference>
<feature type="region of interest" description="Disordered" evidence="20">
    <location>
        <begin position="1"/>
        <end position="36"/>
    </location>
</feature>
<comment type="similarity">
    <text evidence="2">In the N-terminal section; belongs to the LPG synthetase family.</text>
</comment>
<evidence type="ECO:0000256" key="21">
    <source>
        <dbReference type="SAM" id="Phobius"/>
    </source>
</evidence>
<dbReference type="InterPro" id="IPR016181">
    <property type="entry name" value="Acyl_CoA_acyltransferase"/>
</dbReference>
<keyword evidence="21" id="KW-0472">Membrane</keyword>
<dbReference type="SUPFAM" id="SSF55729">
    <property type="entry name" value="Acyl-CoA N-acyltransferases (Nat)"/>
    <property type="match status" value="1"/>
</dbReference>
<feature type="transmembrane region" description="Helical" evidence="21">
    <location>
        <begin position="108"/>
        <end position="129"/>
    </location>
</feature>
<feature type="transmembrane region" description="Helical" evidence="21">
    <location>
        <begin position="141"/>
        <end position="168"/>
    </location>
</feature>
<dbReference type="Pfam" id="PF01336">
    <property type="entry name" value="tRNA_anti-codon"/>
    <property type="match status" value="1"/>
</dbReference>
<dbReference type="GO" id="GO:0004824">
    <property type="term" value="F:lysine-tRNA ligase activity"/>
    <property type="evidence" value="ECO:0007669"/>
    <property type="project" value="UniProtKB-UniRule"/>
</dbReference>
<dbReference type="GO" id="GO:0050071">
    <property type="term" value="F:phosphatidylglycerol lysyltransferase activity"/>
    <property type="evidence" value="ECO:0007669"/>
    <property type="project" value="UniProtKB-EC"/>
</dbReference>
<comment type="subcellular location">
    <subcellularLocation>
        <location evidence="1">Cell membrane</location>
        <topology evidence="1">Multi-pass membrane protein</topology>
    </subcellularLocation>
    <subcellularLocation>
        <location evidence="19">Cytoplasm</location>
    </subcellularLocation>
</comment>
<dbReference type="PRINTS" id="PR00982">
    <property type="entry name" value="TRNASYNTHLYS"/>
</dbReference>
<evidence type="ECO:0000256" key="14">
    <source>
        <dbReference type="ARBA" id="ARBA00023251"/>
    </source>
</evidence>
<dbReference type="InterPro" id="IPR044136">
    <property type="entry name" value="Lys-tRNA-ligase_II_N"/>
</dbReference>
<keyword evidence="14" id="KW-0046">Antibiotic resistance</keyword>